<dbReference type="InterPro" id="IPR013783">
    <property type="entry name" value="Ig-like_fold"/>
</dbReference>
<dbReference type="InterPro" id="IPR003961">
    <property type="entry name" value="FN3_dom"/>
</dbReference>
<dbReference type="Pfam" id="PF07679">
    <property type="entry name" value="I-set"/>
    <property type="match status" value="6"/>
</dbReference>
<feature type="domain" description="Fibronectin type-III" evidence="7">
    <location>
        <begin position="703"/>
        <end position="798"/>
    </location>
</feature>
<evidence type="ECO:0000256" key="5">
    <source>
        <dbReference type="SAM" id="Phobius"/>
    </source>
</evidence>
<evidence type="ECO:0000259" key="7">
    <source>
        <dbReference type="PROSITE" id="PS50853"/>
    </source>
</evidence>
<dbReference type="InterPro" id="IPR036179">
    <property type="entry name" value="Ig-like_dom_sf"/>
</dbReference>
<protein>
    <recommendedName>
        <fullName evidence="10">Immunoglobulin like and fibronectin type III domain containing 1, tandem duplicate 4</fullName>
    </recommendedName>
</protein>
<dbReference type="GO" id="GO:0031430">
    <property type="term" value="C:M band"/>
    <property type="evidence" value="ECO:0007669"/>
    <property type="project" value="TreeGrafter"/>
</dbReference>
<evidence type="ECO:0000313" key="9">
    <source>
        <dbReference type="Proteomes" id="UP000694402"/>
    </source>
</evidence>
<dbReference type="Gene3D" id="2.60.40.10">
    <property type="entry name" value="Immunoglobulins"/>
    <property type="match status" value="9"/>
</dbReference>
<dbReference type="PROSITE" id="PS50835">
    <property type="entry name" value="IG_LIKE"/>
    <property type="match status" value="3"/>
</dbReference>
<accession>A0A8C8C2B1</accession>
<feature type="transmembrane region" description="Helical" evidence="5">
    <location>
        <begin position="1256"/>
        <end position="1279"/>
    </location>
</feature>
<dbReference type="InterPro" id="IPR050964">
    <property type="entry name" value="Striated_Muscle_Regulatory"/>
</dbReference>
<proteinExistence type="predicted"/>
<dbReference type="InterPro" id="IPR036116">
    <property type="entry name" value="FN3_sf"/>
</dbReference>
<feature type="domain" description="Fibronectin type-III" evidence="7">
    <location>
        <begin position="803"/>
        <end position="900"/>
    </location>
</feature>
<feature type="domain" description="Ig-like" evidence="6">
    <location>
        <begin position="952"/>
        <end position="1040"/>
    </location>
</feature>
<reference evidence="8" key="1">
    <citation type="submission" date="2025-08" db="UniProtKB">
        <authorList>
            <consortium name="Ensembl"/>
        </authorList>
    </citation>
    <scope>IDENTIFICATION</scope>
</reference>
<keyword evidence="2" id="KW-1015">Disulfide bond</keyword>
<evidence type="ECO:0008006" key="10">
    <source>
        <dbReference type="Google" id="ProtNLM"/>
    </source>
</evidence>
<feature type="domain" description="Ig-like" evidence="6">
    <location>
        <begin position="28"/>
        <end position="118"/>
    </location>
</feature>
<feature type="domain" description="Ig-like" evidence="6">
    <location>
        <begin position="1149"/>
        <end position="1238"/>
    </location>
</feature>
<dbReference type="FunFam" id="2.60.40.10:FF:000127">
    <property type="entry name" value="titin isoform X1"/>
    <property type="match status" value="1"/>
</dbReference>
<evidence type="ECO:0000256" key="1">
    <source>
        <dbReference type="ARBA" id="ARBA00022737"/>
    </source>
</evidence>
<dbReference type="PANTHER" id="PTHR13817:SF180">
    <property type="entry name" value="IMMUNOGLOBULIN-LIKE AND FIBRONECTIN TYPE III DOMAIN-CONTAINING 1, TANDEM DUPLICATE 3-RELATED"/>
    <property type="match status" value="1"/>
</dbReference>
<dbReference type="InterPro" id="IPR040849">
    <property type="entry name" value="MyBP-C_THB"/>
</dbReference>
<dbReference type="CDD" id="cd05748">
    <property type="entry name" value="Ig_Titin_like"/>
    <property type="match status" value="1"/>
</dbReference>
<keyword evidence="1" id="KW-0677">Repeat</keyword>
<name>A0A8C8C2B1_ONCTS</name>
<dbReference type="InterPro" id="IPR013098">
    <property type="entry name" value="Ig_I-set"/>
</dbReference>
<gene>
    <name evidence="8" type="primary">igfn1.4</name>
</gene>
<dbReference type="SUPFAM" id="SSF48726">
    <property type="entry name" value="Immunoglobulin"/>
    <property type="match status" value="6"/>
</dbReference>
<sequence length="1281" mass="143574">MYKVKRSKVPGVMITQYVEELPDGKSHPDFTRKPIALTIQEGKFAFFKALVIGDPEPTVTWGRNNGDVSDTSKYVTKYDTATREHLFEMANVKPEQADTYKCFAANEFGRAVVTVVLNVIEVGFKKAQADSQVQPEAAVADFKSVLKRKRYCHGLTVTTKEDGEIDPKFWELLISADKKDYESLMLEFGVTDFRFMLKTLNEMKKEREEEQAQFIENLANLKPIEVGPDGCATFTLDMDLIEQSSRIFLYKDGVMIPYSKELGDTLKHSLKIVGRKYQFSIRDLFPDDAGLYQVDVEDVNVFSTDFKIPMVDFLVKIQECKAMEREDAVFECVLSQPFGKIMWVGKNLPLEAGDKYDIEVSEDKLIHRLIIKDVAMVDKGIYAAVAGIKSCNAFLVVEADKGELGKKKQRKTTRAGGAGVDLTAIAQEQAVKNTADREVLMEKVKSIKNERAANATTAPDTSAEAKAKVKGVEASQTGKDTDCKYDRDPSESYSRSYCRTKSLNFLFSICYYPCIIHGHSGLSDLFALRGKKGELVCEMSHEVDGAWFKDGEKLSNTGGIAIVKNGTRHTLTIHKSSEDDTGVYHFEAGGFKSEAKVTVGELPSVDADDLHRFSKPVTVKVGQNASWKMPYTPQDNLEVKWFKDDKELKDGGGVKLVKEVNHSRLLFRECLRSDAGEIKIQLKNPFGTIEGTSRLIVLDKPGPPEGPVEILETTSTVIELQWGAPKDDGGSPVTNYIIERQQLGQTVWKKMGDVAADKTTYRDRNVVHGKLYIYKIYAVNPEGTSDALQTEETMAGVLIFAGRPGAPKVVSASKTCINLKWEPPEDDGGIKIDGYQLEKRKKDTAQWIALNPVTEPIEVLEYAVKDVVEGAEYEFRVSAINVSGAGEFSLPSVMVTAKNPNKISTSTELNMLLASVWRKKIHCQNQCMASVEHFLRRYLSQRIVFVCFSVRPTFKDPEDFMVIRAGNSVRIKVLYEAEPPPEITWMKDNEPVSSFIQIINTEGCSQLVIPSTKRSDSGNYTIVAKNKVGEASFDIEVLVTDEPKPPGAVELEQIVHGKVIVSWEASPDQELDNRLYYMVAEHDSSTRMWHTVADRIFDNSYTANNIMPGREYHFKIYAKNDMGMSDPSMSPTWGINSNRSEFSISFEKPPSVLVPLKLHSPPKGFQMYMTCAVRGCPTPSVTWHLNNVCINGDSNYYITNSYGVCSMYILRVRPKDSGEYKVVAVNSFGKAECSTKLVVKGKPLKILISIIEVMSVLIWILFCDYFLNHFLNFLFVFFFTD</sequence>
<dbReference type="Proteomes" id="UP000694402">
    <property type="component" value="Unassembled WGS sequence"/>
</dbReference>
<evidence type="ECO:0000256" key="2">
    <source>
        <dbReference type="ARBA" id="ARBA00023157"/>
    </source>
</evidence>
<evidence type="ECO:0000256" key="3">
    <source>
        <dbReference type="ARBA" id="ARBA00023319"/>
    </source>
</evidence>
<dbReference type="GeneTree" id="ENSGT00940000160123"/>
<dbReference type="FunFam" id="2.60.40.10:FF:001232">
    <property type="entry name" value="Immunoglobulin-like and fibronectin type III domain-containing 1"/>
    <property type="match status" value="1"/>
</dbReference>
<dbReference type="CDD" id="cd00063">
    <property type="entry name" value="FN3"/>
    <property type="match status" value="3"/>
</dbReference>
<dbReference type="PROSITE" id="PS50853">
    <property type="entry name" value="FN3"/>
    <property type="match status" value="3"/>
</dbReference>
<feature type="region of interest" description="Disordered" evidence="4">
    <location>
        <begin position="454"/>
        <end position="473"/>
    </location>
</feature>
<dbReference type="Pfam" id="PF00041">
    <property type="entry name" value="fn3"/>
    <property type="match status" value="3"/>
</dbReference>
<dbReference type="AlphaFoldDB" id="A0A8C8C2B1"/>
<dbReference type="SMART" id="SM00060">
    <property type="entry name" value="FN3"/>
    <property type="match status" value="3"/>
</dbReference>
<dbReference type="InterPro" id="IPR007110">
    <property type="entry name" value="Ig-like_dom"/>
</dbReference>
<reference evidence="8" key="2">
    <citation type="submission" date="2025-09" db="UniProtKB">
        <authorList>
            <consortium name="Ensembl"/>
        </authorList>
    </citation>
    <scope>IDENTIFICATION</scope>
</reference>
<dbReference type="InterPro" id="IPR003599">
    <property type="entry name" value="Ig_sub"/>
</dbReference>
<dbReference type="FunFam" id="2.60.40.10:FF:000032">
    <property type="entry name" value="palladin isoform X1"/>
    <property type="match status" value="1"/>
</dbReference>
<feature type="domain" description="Fibronectin type-III" evidence="7">
    <location>
        <begin position="1045"/>
        <end position="1138"/>
    </location>
</feature>
<keyword evidence="5" id="KW-0472">Membrane</keyword>
<evidence type="ECO:0000259" key="6">
    <source>
        <dbReference type="PROSITE" id="PS50835"/>
    </source>
</evidence>
<keyword evidence="9" id="KW-1185">Reference proteome</keyword>
<dbReference type="SMART" id="SM00408">
    <property type="entry name" value="IGc2"/>
    <property type="match status" value="4"/>
</dbReference>
<dbReference type="FunFam" id="2.60.40.10:FF:000031">
    <property type="entry name" value="Myosin-binding protein C, slow type"/>
    <property type="match status" value="2"/>
</dbReference>
<dbReference type="SUPFAM" id="SSF49265">
    <property type="entry name" value="Fibronectin type III"/>
    <property type="match status" value="2"/>
</dbReference>
<dbReference type="Pfam" id="PF18362">
    <property type="entry name" value="THB"/>
    <property type="match status" value="1"/>
</dbReference>
<organism evidence="8 9">
    <name type="scientific">Oncorhynchus tshawytscha</name>
    <name type="common">Chinook salmon</name>
    <name type="synonym">Salmo tshawytscha</name>
    <dbReference type="NCBI Taxonomy" id="74940"/>
    <lineage>
        <taxon>Eukaryota</taxon>
        <taxon>Metazoa</taxon>
        <taxon>Chordata</taxon>
        <taxon>Craniata</taxon>
        <taxon>Vertebrata</taxon>
        <taxon>Euteleostomi</taxon>
        <taxon>Actinopterygii</taxon>
        <taxon>Neopterygii</taxon>
        <taxon>Teleostei</taxon>
        <taxon>Protacanthopterygii</taxon>
        <taxon>Salmoniformes</taxon>
        <taxon>Salmonidae</taxon>
        <taxon>Salmoninae</taxon>
        <taxon>Oncorhynchus</taxon>
    </lineage>
</organism>
<dbReference type="FunFam" id="2.60.40.10:FF:001097">
    <property type="entry name" value="Immunoglobulin-like and fibronectin type III domain-containing protein 1"/>
    <property type="match status" value="1"/>
</dbReference>
<dbReference type="InterPro" id="IPR003598">
    <property type="entry name" value="Ig_sub2"/>
</dbReference>
<keyword evidence="5" id="KW-1133">Transmembrane helix</keyword>
<dbReference type="FunFam" id="2.60.40.10:FF:001231">
    <property type="entry name" value="Immunoglobulin-like and fibronectin type III domain containing 1"/>
    <property type="match status" value="1"/>
</dbReference>
<evidence type="ECO:0000313" key="8">
    <source>
        <dbReference type="Ensembl" id="ENSOTSP00005002170.2"/>
    </source>
</evidence>
<dbReference type="GO" id="GO:0045214">
    <property type="term" value="P:sarcomere organization"/>
    <property type="evidence" value="ECO:0007669"/>
    <property type="project" value="TreeGrafter"/>
</dbReference>
<keyword evidence="3" id="KW-0393">Immunoglobulin domain</keyword>
<dbReference type="PANTHER" id="PTHR13817">
    <property type="entry name" value="TITIN"/>
    <property type="match status" value="1"/>
</dbReference>
<evidence type="ECO:0000256" key="4">
    <source>
        <dbReference type="SAM" id="MobiDB-lite"/>
    </source>
</evidence>
<dbReference type="SMART" id="SM00409">
    <property type="entry name" value="IG"/>
    <property type="match status" value="6"/>
</dbReference>
<dbReference type="Ensembl" id="ENSOTST00005002426.2">
    <property type="protein sequence ID" value="ENSOTSP00005002170.2"/>
    <property type="gene ID" value="ENSOTSG00005001271.2"/>
</dbReference>
<keyword evidence="5" id="KW-0812">Transmembrane</keyword>